<dbReference type="SUPFAM" id="SSF52317">
    <property type="entry name" value="Class I glutamine amidotransferase-like"/>
    <property type="match status" value="1"/>
</dbReference>
<dbReference type="PANTHER" id="PTHR42695">
    <property type="entry name" value="GLUTAMINE AMIDOTRANSFERASE YLR126C-RELATED"/>
    <property type="match status" value="1"/>
</dbReference>
<dbReference type="AlphaFoldDB" id="F3KYS5"/>
<dbReference type="InterPro" id="IPR044992">
    <property type="entry name" value="ChyE-like"/>
</dbReference>
<dbReference type="InterPro" id="IPR017926">
    <property type="entry name" value="GATASE"/>
</dbReference>
<dbReference type="Gene3D" id="3.40.50.880">
    <property type="match status" value="1"/>
</dbReference>
<dbReference type="EMBL" id="AEIG01000006">
    <property type="protein sequence ID" value="EGG30748.1"/>
    <property type="molecule type" value="Genomic_DNA"/>
</dbReference>
<evidence type="ECO:0000259" key="1">
    <source>
        <dbReference type="Pfam" id="PF00117"/>
    </source>
</evidence>
<dbReference type="eggNOG" id="COG0518">
    <property type="taxonomic scope" value="Bacteria"/>
</dbReference>
<keyword evidence="2" id="KW-0315">Glutamine amidotransferase</keyword>
<feature type="domain" description="Glutamine amidotransferase" evidence="1">
    <location>
        <begin position="81"/>
        <end position="194"/>
    </location>
</feature>
<sequence>MKSLAILKTDSVRPEWAERFGEYPDMFQTVLKWANPNLQFSVYDVQLGEYPDRKDQHGAYLVTGSKAGVYEDHEWLPPLENFVRDLVQAEIPLIGICFGHQLVAQALGGHVGKSDRGWGVGVHRHQWRSKPDWLPMPADDFKVLVSHQDQVQQAPTGLEVLASSDFCPIAALYKRGSVLTFQGHPEFVPEYSRALMVSREDRIGDDALPKALASLSQGHDGDALASVIVAFLQDAKSPLAGIGH</sequence>
<gene>
    <name evidence="2" type="ORF">IMCC3088_2329</name>
</gene>
<evidence type="ECO:0000313" key="2">
    <source>
        <dbReference type="EMBL" id="EGG30748.1"/>
    </source>
</evidence>
<dbReference type="PROSITE" id="PS51273">
    <property type="entry name" value="GATASE_TYPE_1"/>
    <property type="match status" value="1"/>
</dbReference>
<dbReference type="PANTHER" id="PTHR42695:SF5">
    <property type="entry name" value="GLUTAMINE AMIDOTRANSFERASE YLR126C-RELATED"/>
    <property type="match status" value="1"/>
</dbReference>
<dbReference type="GO" id="GO:0005829">
    <property type="term" value="C:cytosol"/>
    <property type="evidence" value="ECO:0007669"/>
    <property type="project" value="TreeGrafter"/>
</dbReference>
<accession>F3KYS5</accession>
<dbReference type="OrthoDB" id="9813383at2"/>
<protein>
    <submittedName>
        <fullName evidence="2">Glutamine amidotransferase, class I</fullName>
    </submittedName>
</protein>
<dbReference type="InterPro" id="IPR029062">
    <property type="entry name" value="Class_I_gatase-like"/>
</dbReference>
<proteinExistence type="predicted"/>
<evidence type="ECO:0000313" key="3">
    <source>
        <dbReference type="Proteomes" id="UP000005615"/>
    </source>
</evidence>
<dbReference type="Proteomes" id="UP000005615">
    <property type="component" value="Unassembled WGS sequence"/>
</dbReference>
<organism evidence="2 3">
    <name type="scientific">Aequoribacter fuscus</name>
    <dbReference type="NCBI Taxonomy" id="2518989"/>
    <lineage>
        <taxon>Bacteria</taxon>
        <taxon>Pseudomonadati</taxon>
        <taxon>Pseudomonadota</taxon>
        <taxon>Gammaproteobacteria</taxon>
        <taxon>Cellvibrionales</taxon>
        <taxon>Halieaceae</taxon>
        <taxon>Aequoribacter</taxon>
    </lineage>
</organism>
<dbReference type="Pfam" id="PF00117">
    <property type="entry name" value="GATase"/>
    <property type="match status" value="1"/>
</dbReference>
<dbReference type="GO" id="GO:0016740">
    <property type="term" value="F:transferase activity"/>
    <property type="evidence" value="ECO:0007669"/>
    <property type="project" value="UniProtKB-KW"/>
</dbReference>
<keyword evidence="2" id="KW-0808">Transferase</keyword>
<reference evidence="2 3" key="1">
    <citation type="journal article" date="2011" name="J. Bacteriol.">
        <title>Genome sequence of strain IMCC3088, a proteorhodopsin-containing marine bacterium belonging to the OM60/NOR5 clade.</title>
        <authorList>
            <person name="Jang Y."/>
            <person name="Oh H.M."/>
            <person name="Kang I."/>
            <person name="Lee K."/>
            <person name="Yang S.J."/>
            <person name="Cho J.C."/>
        </authorList>
    </citation>
    <scope>NUCLEOTIDE SEQUENCE [LARGE SCALE GENOMIC DNA]</scope>
    <source>
        <strain evidence="2 3">IMCC3088</strain>
    </source>
</reference>
<comment type="caution">
    <text evidence="2">The sequence shown here is derived from an EMBL/GenBank/DDBJ whole genome shotgun (WGS) entry which is preliminary data.</text>
</comment>
<dbReference type="CDD" id="cd01741">
    <property type="entry name" value="GATase1_1"/>
    <property type="match status" value="1"/>
</dbReference>
<dbReference type="RefSeq" id="WP_009574557.1">
    <property type="nucleotide sequence ID" value="NZ_AEIG01000006.1"/>
</dbReference>
<keyword evidence="3" id="KW-1185">Reference proteome</keyword>
<dbReference type="STRING" id="2518989.IMCC3088_2329"/>
<name>F3KYS5_9GAMM</name>